<dbReference type="Proteomes" id="UP001501319">
    <property type="component" value="Unassembled WGS sequence"/>
</dbReference>
<dbReference type="EMBL" id="BAAANE010000005">
    <property type="protein sequence ID" value="GAA1639823.1"/>
    <property type="molecule type" value="Genomic_DNA"/>
</dbReference>
<gene>
    <name evidence="2" type="ORF">GCM10009744_31760</name>
</gene>
<evidence type="ECO:0000313" key="2">
    <source>
        <dbReference type="EMBL" id="GAA1639823.1"/>
    </source>
</evidence>
<evidence type="ECO:0000256" key="1">
    <source>
        <dbReference type="SAM" id="MobiDB-lite"/>
    </source>
</evidence>
<protein>
    <submittedName>
        <fullName evidence="2">Uncharacterized protein</fullName>
    </submittedName>
</protein>
<keyword evidence="3" id="KW-1185">Reference proteome</keyword>
<evidence type="ECO:0000313" key="3">
    <source>
        <dbReference type="Proteomes" id="UP001501319"/>
    </source>
</evidence>
<feature type="compositionally biased region" description="Basic and acidic residues" evidence="1">
    <location>
        <begin position="1"/>
        <end position="30"/>
    </location>
</feature>
<organism evidence="2 3">
    <name type="scientific">Kribbella alba</name>
    <dbReference type="NCBI Taxonomy" id="190197"/>
    <lineage>
        <taxon>Bacteria</taxon>
        <taxon>Bacillati</taxon>
        <taxon>Actinomycetota</taxon>
        <taxon>Actinomycetes</taxon>
        <taxon>Propionibacteriales</taxon>
        <taxon>Kribbellaceae</taxon>
        <taxon>Kribbella</taxon>
    </lineage>
</organism>
<name>A0ABP4RC29_9ACTN</name>
<reference evidence="3" key="1">
    <citation type="journal article" date="2019" name="Int. J. Syst. Evol. Microbiol.">
        <title>The Global Catalogue of Microorganisms (GCM) 10K type strain sequencing project: providing services to taxonomists for standard genome sequencing and annotation.</title>
        <authorList>
            <consortium name="The Broad Institute Genomics Platform"/>
            <consortium name="The Broad Institute Genome Sequencing Center for Infectious Disease"/>
            <person name="Wu L."/>
            <person name="Ma J."/>
        </authorList>
    </citation>
    <scope>NUCLEOTIDE SEQUENCE [LARGE SCALE GENOMIC DNA]</scope>
    <source>
        <strain evidence="3">JCM 14306</strain>
    </source>
</reference>
<comment type="caution">
    <text evidence="2">The sequence shown here is derived from an EMBL/GenBank/DDBJ whole genome shotgun (WGS) entry which is preliminary data.</text>
</comment>
<accession>A0ABP4RC29</accession>
<feature type="compositionally biased region" description="Basic and acidic residues" evidence="1">
    <location>
        <begin position="64"/>
        <end position="77"/>
    </location>
</feature>
<proteinExistence type="predicted"/>
<sequence>MERELAPEHEEHRDVHGKGDQYEQGEHGDSRCLNLGSRLYRDPRNPAVSELRSEEDGQQPRPGPPEERPSSPDRSEQIPRFLCHSPEIYRARRSDQGLLAAAVVRV</sequence>
<feature type="region of interest" description="Disordered" evidence="1">
    <location>
        <begin position="1"/>
        <end position="80"/>
    </location>
</feature>